<comment type="caution">
    <text evidence="1">The sequence shown here is derived from an EMBL/GenBank/DDBJ whole genome shotgun (WGS) entry which is preliminary data.</text>
</comment>
<name>A0ACC0IEM5_9ERIC</name>
<evidence type="ECO:0000313" key="2">
    <source>
        <dbReference type="Proteomes" id="UP001060215"/>
    </source>
</evidence>
<reference evidence="1 2" key="1">
    <citation type="journal article" date="2022" name="Plant J.">
        <title>Chromosome-level genome of Camellia lanceoleosa provides a valuable resource for understanding genome evolution and self-incompatibility.</title>
        <authorList>
            <person name="Gong W."/>
            <person name="Xiao S."/>
            <person name="Wang L."/>
            <person name="Liao Z."/>
            <person name="Chang Y."/>
            <person name="Mo W."/>
            <person name="Hu G."/>
            <person name="Li W."/>
            <person name="Zhao G."/>
            <person name="Zhu H."/>
            <person name="Hu X."/>
            <person name="Ji K."/>
            <person name="Xiang X."/>
            <person name="Song Q."/>
            <person name="Yuan D."/>
            <person name="Jin S."/>
            <person name="Zhang L."/>
        </authorList>
    </citation>
    <scope>NUCLEOTIDE SEQUENCE [LARGE SCALE GENOMIC DNA]</scope>
    <source>
        <strain evidence="1">SQ_2022a</strain>
    </source>
</reference>
<gene>
    <name evidence="1" type="ORF">LOK49_LG03G02561</name>
</gene>
<keyword evidence="2" id="KW-1185">Reference proteome</keyword>
<dbReference type="EMBL" id="CM045763">
    <property type="protein sequence ID" value="KAI8023797.1"/>
    <property type="molecule type" value="Genomic_DNA"/>
</dbReference>
<evidence type="ECO:0000313" key="1">
    <source>
        <dbReference type="EMBL" id="KAI8023797.1"/>
    </source>
</evidence>
<sequence>MTQKHLRSSLARIGKPSSGVAITRILMRTTDTELGLVEGMEKLEHIFSHDGKAVDDLLNVAKTLRAIPMVVLETPTPTLGGPISPKIVVDDAKRTNDSLIQEVTRLRQQVEKSYPESSTPRSRVGSHKGSDQVTYCW</sequence>
<dbReference type="Proteomes" id="UP001060215">
    <property type="component" value="Chromosome 6"/>
</dbReference>
<organism evidence="1 2">
    <name type="scientific">Camellia lanceoleosa</name>
    <dbReference type="NCBI Taxonomy" id="1840588"/>
    <lineage>
        <taxon>Eukaryota</taxon>
        <taxon>Viridiplantae</taxon>
        <taxon>Streptophyta</taxon>
        <taxon>Embryophyta</taxon>
        <taxon>Tracheophyta</taxon>
        <taxon>Spermatophyta</taxon>
        <taxon>Magnoliopsida</taxon>
        <taxon>eudicotyledons</taxon>
        <taxon>Gunneridae</taxon>
        <taxon>Pentapetalae</taxon>
        <taxon>asterids</taxon>
        <taxon>Ericales</taxon>
        <taxon>Theaceae</taxon>
        <taxon>Camellia</taxon>
    </lineage>
</organism>
<protein>
    <submittedName>
        <fullName evidence="1">Uncharacterized protein</fullName>
    </submittedName>
</protein>
<proteinExistence type="predicted"/>
<accession>A0ACC0IEM5</accession>